<evidence type="ECO:0000313" key="2">
    <source>
        <dbReference type="Proteomes" id="UP000595374"/>
    </source>
</evidence>
<dbReference type="EMBL" id="CP065989">
    <property type="protein sequence ID" value="QQB15710.1"/>
    <property type="molecule type" value="Genomic_DNA"/>
</dbReference>
<proteinExistence type="predicted"/>
<evidence type="ECO:0000313" key="1">
    <source>
        <dbReference type="EMBL" id="QQB15710.1"/>
    </source>
</evidence>
<dbReference type="Proteomes" id="UP000595374">
    <property type="component" value="Chromosome"/>
</dbReference>
<gene>
    <name evidence="1" type="ORF">I6H47_07260</name>
</gene>
<dbReference type="AlphaFoldDB" id="A0A7T4DJR0"/>
<dbReference type="InterPro" id="IPR024486">
    <property type="entry name" value="DUF2617"/>
</dbReference>
<sequence>MSLTAPHVTVDVPFADTSADDLRFSLDRPRIAPLASEIVDLQPAGVTGAGLRLELHVIGSSHQVILATAARDLLIETFACPPAEVPAQAPTTVTALPSWDAPVRTRGAWAGLTRHEFRCTRTAHPAEFRTSVAEVHDRVRAHDRHVIARFPGDRDALTALALTTAGQGHLAWETWHVYPQHAEIVRTTTALTGAPEPATASARGGR</sequence>
<dbReference type="RefSeq" id="WP_198500650.1">
    <property type="nucleotide sequence ID" value="NZ_CP065989.1"/>
</dbReference>
<protein>
    <submittedName>
        <fullName evidence="1">DUF2617 family protein</fullName>
    </submittedName>
</protein>
<name>A0A7T4DJR0_9MICO</name>
<reference evidence="1 2" key="1">
    <citation type="submission" date="2020-12" db="EMBL/GenBank/DDBJ databases">
        <title>FDA dAtabase for Regulatory Grade micrObial Sequences (FDA-ARGOS): Supporting development and validation of Infectious Disease Dx tests.</title>
        <authorList>
            <person name="Sproer C."/>
            <person name="Gronow S."/>
            <person name="Severitt S."/>
            <person name="Schroder I."/>
            <person name="Tallon L."/>
            <person name="Sadzewicz L."/>
            <person name="Zhao X."/>
            <person name="Boylan J."/>
            <person name="Ott S."/>
            <person name="Bowen H."/>
            <person name="Vavikolanu K."/>
            <person name="Mehta A."/>
            <person name="Aluvathingal J."/>
            <person name="Nadendla S."/>
            <person name="Lowell S."/>
            <person name="Myers T."/>
            <person name="Yan Y."/>
            <person name="Sichtig H."/>
        </authorList>
    </citation>
    <scope>NUCLEOTIDE SEQUENCE [LARGE SCALE GENOMIC DNA]</scope>
    <source>
        <strain evidence="1 2">FDAARGOS_990</strain>
    </source>
</reference>
<accession>A0A7T4DJR0</accession>
<dbReference type="Pfam" id="PF10936">
    <property type="entry name" value="DUF2617"/>
    <property type="match status" value="1"/>
</dbReference>
<organism evidence="1 2">
    <name type="scientific">Brevibacterium casei</name>
    <dbReference type="NCBI Taxonomy" id="33889"/>
    <lineage>
        <taxon>Bacteria</taxon>
        <taxon>Bacillati</taxon>
        <taxon>Actinomycetota</taxon>
        <taxon>Actinomycetes</taxon>
        <taxon>Micrococcales</taxon>
        <taxon>Brevibacteriaceae</taxon>
        <taxon>Brevibacterium</taxon>
    </lineage>
</organism>